<evidence type="ECO:0000256" key="5">
    <source>
        <dbReference type="ARBA" id="ARBA00022833"/>
    </source>
</evidence>
<evidence type="ECO:0000256" key="11">
    <source>
        <dbReference type="SAM" id="MobiDB-lite"/>
    </source>
</evidence>
<evidence type="ECO:0000256" key="9">
    <source>
        <dbReference type="ARBA" id="ARBA00023242"/>
    </source>
</evidence>
<comment type="subcellular location">
    <subcellularLocation>
        <location evidence="1">Nucleus</location>
    </subcellularLocation>
</comment>
<dbReference type="RefSeq" id="XP_026200352.1">
    <property type="nucleotide sequence ID" value="XM_026344567.1"/>
</dbReference>
<dbReference type="InterPro" id="IPR013087">
    <property type="entry name" value="Znf_C2H2_type"/>
</dbReference>
<accession>A0A3Q1HS39</accession>
<evidence type="ECO:0000313" key="14">
    <source>
        <dbReference type="Proteomes" id="UP000265040"/>
    </source>
</evidence>
<feature type="compositionally biased region" description="Acidic residues" evidence="11">
    <location>
        <begin position="58"/>
        <end position="74"/>
    </location>
</feature>
<dbReference type="OMA" id="PEFPFHP"/>
<feature type="region of interest" description="Disordered" evidence="11">
    <location>
        <begin position="406"/>
        <end position="425"/>
    </location>
</feature>
<evidence type="ECO:0000256" key="1">
    <source>
        <dbReference type="ARBA" id="ARBA00004123"/>
    </source>
</evidence>
<dbReference type="SUPFAM" id="SSF57667">
    <property type="entry name" value="beta-beta-alpha zinc fingers"/>
    <property type="match status" value="1"/>
</dbReference>
<sequence length="425" mass="45709">MVSLSSRTLSLENDLFRDNSSLFSIGLGDGVCSEGGSSASCDSPEAGEPGALHSSSLGEEEDEEEEEEEDDDDEARLHIFLGAAGEEEPVSQDLLLPEFPFHPSSPFSPTLEDIEEFLREKMELVKEELLAPIEEVSALPCRSSASPSCTVPTASSSQTCSDPGTAASHRTSSTNSPQMEPNSPSPADHSPSSQVSPSSTTLTPPMVLGTPLVLQLQTLPLAQPQAAAGSAPGAQNNIWLTHLVMGLQGATGQNLTLLTHQLPSTPTALLSLNSGETKSADQKYVKIAPLPITMRTLEITGVAGGGAQASGLLKSVGPRVTRVPPTERVHKCSHPGCGKMYTKSSHLKAHFRRHTGEKPYMCSWPECGWRFSRSDELSRHRRSHSGIKPYECSLCEKKFARSDHLSKHTKVHRSSRPSRIIRATM</sequence>
<evidence type="ECO:0000256" key="7">
    <source>
        <dbReference type="ARBA" id="ARBA00023125"/>
    </source>
</evidence>
<evidence type="ECO:0000256" key="8">
    <source>
        <dbReference type="ARBA" id="ARBA00023163"/>
    </source>
</evidence>
<dbReference type="GeneTree" id="ENSGT00940000166195"/>
<keyword evidence="3" id="KW-0677">Repeat</keyword>
<dbReference type="Proteomes" id="UP000265040">
    <property type="component" value="Chromosome 5"/>
</dbReference>
<dbReference type="PANTHER" id="PTHR23235">
    <property type="entry name" value="KRUEPPEL-LIKE TRANSCRIPTION FACTOR"/>
    <property type="match status" value="1"/>
</dbReference>
<dbReference type="FunFam" id="3.30.160.60:FF:002639">
    <property type="entry name" value="Kruppel-Like Factor (Zinc finger protein)"/>
    <property type="match status" value="1"/>
</dbReference>
<keyword evidence="2" id="KW-0479">Metal-binding</keyword>
<feature type="region of interest" description="Disordered" evidence="11">
    <location>
        <begin position="140"/>
        <end position="206"/>
    </location>
</feature>
<protein>
    <recommendedName>
        <fullName evidence="12">C2H2-type domain-containing protein</fullName>
    </recommendedName>
</protein>
<dbReference type="FunFam" id="3.30.160.60:FF:000018">
    <property type="entry name" value="Krueppel-like factor 15"/>
    <property type="match status" value="1"/>
</dbReference>
<evidence type="ECO:0000256" key="4">
    <source>
        <dbReference type="ARBA" id="ARBA00022771"/>
    </source>
</evidence>
<dbReference type="Ensembl" id="ENSATET00000008020.3">
    <property type="protein sequence ID" value="ENSATEP00000007893.1"/>
    <property type="gene ID" value="ENSATEG00000005537.3"/>
</dbReference>
<keyword evidence="6" id="KW-0805">Transcription regulation</keyword>
<feature type="domain" description="C2H2-type" evidence="12">
    <location>
        <begin position="330"/>
        <end position="359"/>
    </location>
</feature>
<dbReference type="PROSITE" id="PS00028">
    <property type="entry name" value="ZINC_FINGER_C2H2_1"/>
    <property type="match status" value="3"/>
</dbReference>
<keyword evidence="4 10" id="KW-0863">Zinc-finger</keyword>
<feature type="compositionally biased region" description="Polar residues" evidence="11">
    <location>
        <begin position="143"/>
        <end position="182"/>
    </location>
</feature>
<feature type="domain" description="C2H2-type" evidence="12">
    <location>
        <begin position="390"/>
        <end position="417"/>
    </location>
</feature>
<dbReference type="STRING" id="64144.ENSATEP00000007901"/>
<keyword evidence="5" id="KW-0862">Zinc</keyword>
<keyword evidence="14" id="KW-1185">Reference proteome</keyword>
<dbReference type="PANTHER" id="PTHR23235:SF141">
    <property type="entry name" value="KRUEPPEL-LIKE FACTOR 15"/>
    <property type="match status" value="1"/>
</dbReference>
<dbReference type="SMART" id="SM00355">
    <property type="entry name" value="ZnF_C2H2"/>
    <property type="match status" value="3"/>
</dbReference>
<keyword evidence="7" id="KW-0238">DNA-binding</keyword>
<name>A0A3Q1HS39_ANATE</name>
<dbReference type="Pfam" id="PF00096">
    <property type="entry name" value="zf-C2H2"/>
    <property type="match status" value="3"/>
</dbReference>
<dbReference type="AlphaFoldDB" id="A0A3Q1HS39"/>
<dbReference type="GO" id="GO:0000981">
    <property type="term" value="F:DNA-binding transcription factor activity, RNA polymerase II-specific"/>
    <property type="evidence" value="ECO:0007669"/>
    <property type="project" value="TreeGrafter"/>
</dbReference>
<evidence type="ECO:0000256" key="2">
    <source>
        <dbReference type="ARBA" id="ARBA00022723"/>
    </source>
</evidence>
<reference evidence="13" key="3">
    <citation type="submission" date="2025-09" db="UniProtKB">
        <authorList>
            <consortium name="Ensembl"/>
        </authorList>
    </citation>
    <scope>IDENTIFICATION</scope>
</reference>
<dbReference type="PROSITE" id="PS50157">
    <property type="entry name" value="ZINC_FINGER_C2H2_2"/>
    <property type="match status" value="3"/>
</dbReference>
<dbReference type="GO" id="GO:0005634">
    <property type="term" value="C:nucleus"/>
    <property type="evidence" value="ECO:0007669"/>
    <property type="project" value="UniProtKB-SubCell"/>
</dbReference>
<evidence type="ECO:0000259" key="12">
    <source>
        <dbReference type="PROSITE" id="PS50157"/>
    </source>
</evidence>
<dbReference type="GeneID" id="113151690"/>
<evidence type="ECO:0000313" key="13">
    <source>
        <dbReference type="Ensembl" id="ENSATEP00000007893.1"/>
    </source>
</evidence>
<proteinExistence type="predicted"/>
<dbReference type="RefSeq" id="XP_026200354.1">
    <property type="nucleotide sequence ID" value="XM_026344569.1"/>
</dbReference>
<dbReference type="GO" id="GO:0008270">
    <property type="term" value="F:zinc ion binding"/>
    <property type="evidence" value="ECO:0007669"/>
    <property type="project" value="UniProtKB-KW"/>
</dbReference>
<dbReference type="OrthoDB" id="6365676at2759"/>
<dbReference type="RefSeq" id="XP_026200353.1">
    <property type="nucleotide sequence ID" value="XM_026344568.1"/>
</dbReference>
<evidence type="ECO:0000256" key="10">
    <source>
        <dbReference type="PROSITE-ProRule" id="PRU00042"/>
    </source>
</evidence>
<dbReference type="FunFam" id="3.30.160.60:FF:000100">
    <property type="entry name" value="Zinc finger 45-like"/>
    <property type="match status" value="1"/>
</dbReference>
<keyword evidence="9" id="KW-0539">Nucleus</keyword>
<keyword evidence="8" id="KW-0804">Transcription</keyword>
<feature type="compositionally biased region" description="Low complexity" evidence="11">
    <location>
        <begin position="190"/>
        <end position="206"/>
    </location>
</feature>
<feature type="region of interest" description="Disordered" evidence="11">
    <location>
        <begin position="33"/>
        <end position="75"/>
    </location>
</feature>
<feature type="compositionally biased region" description="Basic residues" evidence="11">
    <location>
        <begin position="407"/>
        <end position="416"/>
    </location>
</feature>
<reference evidence="13" key="2">
    <citation type="submission" date="2025-08" db="UniProtKB">
        <authorList>
            <consortium name="Ensembl"/>
        </authorList>
    </citation>
    <scope>IDENTIFICATION</scope>
</reference>
<dbReference type="Gene3D" id="3.30.160.60">
    <property type="entry name" value="Classic Zinc Finger"/>
    <property type="match status" value="3"/>
</dbReference>
<dbReference type="GO" id="GO:0000978">
    <property type="term" value="F:RNA polymerase II cis-regulatory region sequence-specific DNA binding"/>
    <property type="evidence" value="ECO:0007669"/>
    <property type="project" value="TreeGrafter"/>
</dbReference>
<feature type="domain" description="C2H2-type" evidence="12">
    <location>
        <begin position="360"/>
        <end position="389"/>
    </location>
</feature>
<organism evidence="13 14">
    <name type="scientific">Anabas testudineus</name>
    <name type="common">Climbing perch</name>
    <name type="synonym">Anthias testudineus</name>
    <dbReference type="NCBI Taxonomy" id="64144"/>
    <lineage>
        <taxon>Eukaryota</taxon>
        <taxon>Metazoa</taxon>
        <taxon>Chordata</taxon>
        <taxon>Craniata</taxon>
        <taxon>Vertebrata</taxon>
        <taxon>Euteleostomi</taxon>
        <taxon>Actinopterygii</taxon>
        <taxon>Neopterygii</taxon>
        <taxon>Teleostei</taxon>
        <taxon>Neoteleostei</taxon>
        <taxon>Acanthomorphata</taxon>
        <taxon>Anabantaria</taxon>
        <taxon>Anabantiformes</taxon>
        <taxon>Anabantoidei</taxon>
        <taxon>Anabantidae</taxon>
        <taxon>Anabas</taxon>
    </lineage>
</organism>
<evidence type="ECO:0000256" key="6">
    <source>
        <dbReference type="ARBA" id="ARBA00023015"/>
    </source>
</evidence>
<reference evidence="13" key="1">
    <citation type="submission" date="2021-04" db="EMBL/GenBank/DDBJ databases">
        <authorList>
            <consortium name="Wellcome Sanger Institute Data Sharing"/>
        </authorList>
    </citation>
    <scope>NUCLEOTIDE SEQUENCE [LARGE SCALE GENOMIC DNA]</scope>
</reference>
<dbReference type="InParanoid" id="A0A3Q1HS39"/>
<dbReference type="InterPro" id="IPR036236">
    <property type="entry name" value="Znf_C2H2_sf"/>
</dbReference>
<evidence type="ECO:0000256" key="3">
    <source>
        <dbReference type="ARBA" id="ARBA00022737"/>
    </source>
</evidence>